<dbReference type="EMBL" id="JBHSIU010000046">
    <property type="protein sequence ID" value="MFC5003127.1"/>
    <property type="molecule type" value="Genomic_DNA"/>
</dbReference>
<evidence type="ECO:0000313" key="2">
    <source>
        <dbReference type="Proteomes" id="UP001595912"/>
    </source>
</evidence>
<sequence>MGAGLRVPGRECPSLRAAGLWESGDVAACPALSMSGSPLLSACAAPGVDFLVIEVAGRQSVQLSVQPVHDFDHWEAAVVVGLRRGRFR</sequence>
<dbReference type="Proteomes" id="UP001595912">
    <property type="component" value="Unassembled WGS sequence"/>
</dbReference>
<evidence type="ECO:0000313" key="1">
    <source>
        <dbReference type="EMBL" id="MFC5003127.1"/>
    </source>
</evidence>
<gene>
    <name evidence="1" type="ORF">ACFPIJ_35510</name>
</gene>
<protein>
    <submittedName>
        <fullName evidence="1">Uncharacterized protein</fullName>
    </submittedName>
</protein>
<name>A0ABV9W496_9ACTN</name>
<comment type="caution">
    <text evidence="1">The sequence shown here is derived from an EMBL/GenBank/DDBJ whole genome shotgun (WGS) entry which is preliminary data.</text>
</comment>
<dbReference type="RefSeq" id="WP_380121862.1">
    <property type="nucleotide sequence ID" value="NZ_JBHSIU010000046.1"/>
</dbReference>
<keyword evidence="2" id="KW-1185">Reference proteome</keyword>
<accession>A0ABV9W496</accession>
<proteinExistence type="predicted"/>
<organism evidence="1 2">
    <name type="scientific">Dactylosporangium cerinum</name>
    <dbReference type="NCBI Taxonomy" id="1434730"/>
    <lineage>
        <taxon>Bacteria</taxon>
        <taxon>Bacillati</taxon>
        <taxon>Actinomycetota</taxon>
        <taxon>Actinomycetes</taxon>
        <taxon>Micromonosporales</taxon>
        <taxon>Micromonosporaceae</taxon>
        <taxon>Dactylosporangium</taxon>
    </lineage>
</organism>
<reference evidence="2" key="1">
    <citation type="journal article" date="2019" name="Int. J. Syst. Evol. Microbiol.">
        <title>The Global Catalogue of Microorganisms (GCM) 10K type strain sequencing project: providing services to taxonomists for standard genome sequencing and annotation.</title>
        <authorList>
            <consortium name="The Broad Institute Genomics Platform"/>
            <consortium name="The Broad Institute Genome Sequencing Center for Infectious Disease"/>
            <person name="Wu L."/>
            <person name="Ma J."/>
        </authorList>
    </citation>
    <scope>NUCLEOTIDE SEQUENCE [LARGE SCALE GENOMIC DNA]</scope>
    <source>
        <strain evidence="2">CGMCC 4.7152</strain>
    </source>
</reference>